<dbReference type="OrthoDB" id="9807125at2"/>
<dbReference type="HOGENOM" id="CLU_040681_3_2_6"/>
<dbReference type="Pfam" id="PF00571">
    <property type="entry name" value="CBS"/>
    <property type="match status" value="2"/>
</dbReference>
<dbReference type="PANTHER" id="PTHR43080">
    <property type="entry name" value="CBS DOMAIN-CONTAINING PROTEIN CBSX3, MITOCHONDRIAL"/>
    <property type="match status" value="1"/>
</dbReference>
<dbReference type="InterPro" id="IPR046342">
    <property type="entry name" value="CBS_dom_sf"/>
</dbReference>
<organism evidence="4 5">
    <name type="scientific">Acinetobacter brisouii CIP 110357</name>
    <dbReference type="NCBI Taxonomy" id="1341683"/>
    <lineage>
        <taxon>Bacteria</taxon>
        <taxon>Pseudomonadati</taxon>
        <taxon>Pseudomonadota</taxon>
        <taxon>Gammaproteobacteria</taxon>
        <taxon>Moraxellales</taxon>
        <taxon>Moraxellaceae</taxon>
        <taxon>Acinetobacter</taxon>
    </lineage>
</organism>
<dbReference type="RefSeq" id="WP_004903874.1">
    <property type="nucleotide sequence ID" value="NZ_BBTI01000001.1"/>
</dbReference>
<dbReference type="InterPro" id="IPR051257">
    <property type="entry name" value="Diverse_CBS-Domain"/>
</dbReference>
<dbReference type="AlphaFoldDB" id="V2VY76"/>
<dbReference type="PANTHER" id="PTHR43080:SF2">
    <property type="entry name" value="CBS DOMAIN-CONTAINING PROTEIN"/>
    <property type="match status" value="1"/>
</dbReference>
<name>V2VY76_9GAMM</name>
<feature type="domain" description="CBS" evidence="3">
    <location>
        <begin position="12"/>
        <end position="70"/>
    </location>
</feature>
<keyword evidence="5" id="KW-1185">Reference proteome</keyword>
<reference evidence="4 5" key="1">
    <citation type="submission" date="2013-10" db="EMBL/GenBank/DDBJ databases">
        <title>The Genome Sequence of Acinetobacter brisouii CIP 110357.</title>
        <authorList>
            <consortium name="The Broad Institute Genomics Platform"/>
            <consortium name="The Broad Institute Genome Sequencing Center for Infectious Disease"/>
            <person name="Cerqueira G."/>
            <person name="Feldgarden M."/>
            <person name="Courvalin P."/>
            <person name="Grillot-Courvalin C."/>
            <person name="Clermont D."/>
            <person name="Rocha E."/>
            <person name="Yoon E.-J."/>
            <person name="Nemec A."/>
            <person name="Young S.K."/>
            <person name="Zeng Q."/>
            <person name="Gargeya S."/>
            <person name="Fitzgerald M."/>
            <person name="Abouelleil A."/>
            <person name="Alvarado L."/>
            <person name="Berlin A.M."/>
            <person name="Chapman S.B."/>
            <person name="Gainer-Dewar J."/>
            <person name="Goldberg J."/>
            <person name="Gnerre S."/>
            <person name="Griggs A."/>
            <person name="Gujja S."/>
            <person name="Hansen M."/>
            <person name="Howarth C."/>
            <person name="Imamovic A."/>
            <person name="Ireland A."/>
            <person name="Larimer J."/>
            <person name="McCowan C."/>
            <person name="Murphy C."/>
            <person name="Pearson M."/>
            <person name="Poon T.W."/>
            <person name="Priest M."/>
            <person name="Roberts A."/>
            <person name="Saif S."/>
            <person name="Shea T."/>
            <person name="Sykes S."/>
            <person name="Wortman J."/>
            <person name="Nusbaum C."/>
            <person name="Birren B."/>
        </authorList>
    </citation>
    <scope>NUCLEOTIDE SEQUENCE [LARGE SCALE GENOMIC DNA]</scope>
    <source>
        <strain evidence="4 5">CIP 110357</strain>
    </source>
</reference>
<dbReference type="EMBL" id="AYEU01000003">
    <property type="protein sequence ID" value="ESK52704.1"/>
    <property type="molecule type" value="Genomic_DNA"/>
</dbReference>
<sequence length="143" mass="15768">MTNVAHVIQKKQNSSIYTIAPDASITEAVTLMANKDIGALVVTEGNQVVGILSERDCARKIIMRDLSADSTQVSELMTSAVISVRLNNTVEECLKLMTDRHLRHLPVLENDLLVGLVAIGDLVKATIEDQHDLIQQLQHYISH</sequence>
<feature type="domain" description="CBS" evidence="3">
    <location>
        <begin position="77"/>
        <end position="133"/>
    </location>
</feature>
<dbReference type="STRING" id="396323.VH98_07665"/>
<dbReference type="CDD" id="cd04623">
    <property type="entry name" value="CBS_pair_bac_euk"/>
    <property type="match status" value="1"/>
</dbReference>
<evidence type="ECO:0000256" key="2">
    <source>
        <dbReference type="PROSITE-ProRule" id="PRU00703"/>
    </source>
</evidence>
<dbReference type="SMART" id="SM00116">
    <property type="entry name" value="CBS"/>
    <property type="match status" value="2"/>
</dbReference>
<proteinExistence type="predicted"/>
<comment type="caution">
    <text evidence="4">The sequence shown here is derived from an EMBL/GenBank/DDBJ whole genome shotgun (WGS) entry which is preliminary data.</text>
</comment>
<protein>
    <recommendedName>
        <fullName evidence="3">CBS domain-containing protein</fullName>
    </recommendedName>
</protein>
<dbReference type="PATRIC" id="fig|1341683.3.peg.858"/>
<accession>V2VY76</accession>
<gene>
    <name evidence="4" type="ORF">P255_00865</name>
</gene>
<dbReference type="Proteomes" id="UP000018418">
    <property type="component" value="Unassembled WGS sequence"/>
</dbReference>
<evidence type="ECO:0000313" key="5">
    <source>
        <dbReference type="Proteomes" id="UP000018418"/>
    </source>
</evidence>
<dbReference type="Gene3D" id="3.10.580.10">
    <property type="entry name" value="CBS-domain"/>
    <property type="match status" value="1"/>
</dbReference>
<evidence type="ECO:0000313" key="4">
    <source>
        <dbReference type="EMBL" id="ESK52704.1"/>
    </source>
</evidence>
<evidence type="ECO:0000256" key="1">
    <source>
        <dbReference type="ARBA" id="ARBA00023122"/>
    </source>
</evidence>
<dbReference type="PROSITE" id="PS51371">
    <property type="entry name" value="CBS"/>
    <property type="match status" value="2"/>
</dbReference>
<dbReference type="SUPFAM" id="SSF54631">
    <property type="entry name" value="CBS-domain pair"/>
    <property type="match status" value="1"/>
</dbReference>
<dbReference type="InterPro" id="IPR000644">
    <property type="entry name" value="CBS_dom"/>
</dbReference>
<evidence type="ECO:0000259" key="3">
    <source>
        <dbReference type="PROSITE" id="PS51371"/>
    </source>
</evidence>
<keyword evidence="1 2" id="KW-0129">CBS domain</keyword>
<dbReference type="InterPro" id="IPR044725">
    <property type="entry name" value="CBSX3_CBS_dom"/>
</dbReference>